<dbReference type="EMBL" id="FR904686">
    <property type="protein sequence ID" value="CDQ69827.1"/>
    <property type="molecule type" value="Genomic_DNA"/>
</dbReference>
<name>A0A060WS34_ONCMY</name>
<evidence type="ECO:0000256" key="2">
    <source>
        <dbReference type="SAM" id="MobiDB-lite"/>
    </source>
</evidence>
<dbReference type="PANTHER" id="PTHR46606:SF4">
    <property type="entry name" value="SHOOTIN-1"/>
    <property type="match status" value="1"/>
</dbReference>
<evidence type="ECO:0000256" key="1">
    <source>
        <dbReference type="SAM" id="Coils"/>
    </source>
</evidence>
<dbReference type="STRING" id="8022.A0A060WS34"/>
<feature type="coiled-coil region" evidence="1">
    <location>
        <begin position="29"/>
        <end position="63"/>
    </location>
</feature>
<dbReference type="GO" id="GO:0005737">
    <property type="term" value="C:cytoplasm"/>
    <property type="evidence" value="ECO:0007669"/>
    <property type="project" value="TreeGrafter"/>
</dbReference>
<dbReference type="GO" id="GO:2001224">
    <property type="term" value="P:positive regulation of neuron migration"/>
    <property type="evidence" value="ECO:0007669"/>
    <property type="project" value="TreeGrafter"/>
</dbReference>
<dbReference type="GO" id="GO:0031252">
    <property type="term" value="C:cell leading edge"/>
    <property type="evidence" value="ECO:0007669"/>
    <property type="project" value="TreeGrafter"/>
</dbReference>
<feature type="compositionally biased region" description="Low complexity" evidence="2">
    <location>
        <begin position="1"/>
        <end position="20"/>
    </location>
</feature>
<accession>A0A060WS34</accession>
<dbReference type="AlphaFoldDB" id="A0A060WS34"/>
<proteinExistence type="predicted"/>
<dbReference type="GO" id="GO:0044295">
    <property type="term" value="C:axonal growth cone"/>
    <property type="evidence" value="ECO:0007669"/>
    <property type="project" value="TreeGrafter"/>
</dbReference>
<feature type="region of interest" description="Disordered" evidence="2">
    <location>
        <begin position="1"/>
        <end position="25"/>
    </location>
</feature>
<dbReference type="PaxDb" id="8022-A0A060WS34"/>
<organism evidence="3 4">
    <name type="scientific">Oncorhynchus mykiss</name>
    <name type="common">Rainbow trout</name>
    <name type="synonym">Salmo gairdneri</name>
    <dbReference type="NCBI Taxonomy" id="8022"/>
    <lineage>
        <taxon>Eukaryota</taxon>
        <taxon>Metazoa</taxon>
        <taxon>Chordata</taxon>
        <taxon>Craniata</taxon>
        <taxon>Vertebrata</taxon>
        <taxon>Euteleostomi</taxon>
        <taxon>Actinopterygii</taxon>
        <taxon>Neopterygii</taxon>
        <taxon>Teleostei</taxon>
        <taxon>Protacanthopterygii</taxon>
        <taxon>Salmoniformes</taxon>
        <taxon>Salmonidae</taxon>
        <taxon>Salmoninae</taxon>
        <taxon>Oncorhynchus</taxon>
    </lineage>
</organism>
<reference evidence="3" key="2">
    <citation type="submission" date="2014-03" db="EMBL/GenBank/DDBJ databases">
        <authorList>
            <person name="Genoscope - CEA"/>
        </authorList>
    </citation>
    <scope>NUCLEOTIDE SEQUENCE</scope>
</reference>
<gene>
    <name evidence="3" type="ORF">GSONMT00001551001</name>
</gene>
<dbReference type="PANTHER" id="PTHR46606">
    <property type="entry name" value="SHOOTIN-1"/>
    <property type="match status" value="1"/>
</dbReference>
<keyword evidence="1" id="KW-0175">Coiled coil</keyword>
<evidence type="ECO:0000313" key="4">
    <source>
        <dbReference type="Proteomes" id="UP000193380"/>
    </source>
</evidence>
<sequence>MSFQGENSTAAASSGESSCSSEDEGDIQCEILEKQRDEASQKLSEMEEVSSQLLKEMDVLEMQFQIERSCRESAEALAVKVGCIVVTVISFSLNTKVTKENKVLKRRSQALLPLLPKLPEYMATMTFDLESDQGVDPNPDGDSGEEAVLQGQAQIRGIETF</sequence>
<evidence type="ECO:0000313" key="3">
    <source>
        <dbReference type="EMBL" id="CDQ69827.1"/>
    </source>
</evidence>
<protein>
    <submittedName>
        <fullName evidence="3">Uncharacterized protein</fullName>
    </submittedName>
</protein>
<dbReference type="InterPro" id="IPR024849">
    <property type="entry name" value="Shootin-1"/>
</dbReference>
<dbReference type="Proteomes" id="UP000193380">
    <property type="component" value="Unassembled WGS sequence"/>
</dbReference>
<reference evidence="3" key="1">
    <citation type="journal article" date="2014" name="Nat. Commun.">
        <title>The rainbow trout genome provides novel insights into evolution after whole-genome duplication in vertebrates.</title>
        <authorList>
            <person name="Berthelot C."/>
            <person name="Brunet F."/>
            <person name="Chalopin D."/>
            <person name="Juanchich A."/>
            <person name="Bernard M."/>
            <person name="Noel B."/>
            <person name="Bento P."/>
            <person name="Da Silva C."/>
            <person name="Labadie K."/>
            <person name="Alberti A."/>
            <person name="Aury J.M."/>
            <person name="Louis A."/>
            <person name="Dehais P."/>
            <person name="Bardou P."/>
            <person name="Montfort J."/>
            <person name="Klopp C."/>
            <person name="Cabau C."/>
            <person name="Gaspin C."/>
            <person name="Thorgaard G.H."/>
            <person name="Boussaha M."/>
            <person name="Quillet E."/>
            <person name="Guyomard R."/>
            <person name="Galiana D."/>
            <person name="Bobe J."/>
            <person name="Volff J.N."/>
            <person name="Genet C."/>
            <person name="Wincker P."/>
            <person name="Jaillon O."/>
            <person name="Roest Crollius H."/>
            <person name="Guiguen Y."/>
        </authorList>
    </citation>
    <scope>NUCLEOTIDE SEQUENCE [LARGE SCALE GENOMIC DNA]</scope>
</reference>
<dbReference type="GO" id="GO:0048812">
    <property type="term" value="P:neuron projection morphogenesis"/>
    <property type="evidence" value="ECO:0007669"/>
    <property type="project" value="TreeGrafter"/>
</dbReference>